<feature type="transmembrane region" description="Helical" evidence="6">
    <location>
        <begin position="296"/>
        <end position="317"/>
    </location>
</feature>
<evidence type="ECO:0000313" key="10">
    <source>
        <dbReference type="Proteomes" id="UP000192907"/>
    </source>
</evidence>
<reference evidence="10" key="1">
    <citation type="submission" date="2017-04" db="EMBL/GenBank/DDBJ databases">
        <authorList>
            <person name="Varghese N."/>
            <person name="Submissions S."/>
        </authorList>
    </citation>
    <scope>NUCLEOTIDE SEQUENCE [LARGE SCALE GENOMIC DNA]</scope>
    <source>
        <strain evidence="10">RKEM611</strain>
    </source>
</reference>
<feature type="transmembrane region" description="Helical" evidence="6">
    <location>
        <begin position="348"/>
        <end position="370"/>
    </location>
</feature>
<proteinExistence type="inferred from homology"/>
<keyword evidence="10" id="KW-1185">Reference proteome</keyword>
<organism evidence="9 10">
    <name type="scientific">Pseudobacteriovorax antillogorgiicola</name>
    <dbReference type="NCBI Taxonomy" id="1513793"/>
    <lineage>
        <taxon>Bacteria</taxon>
        <taxon>Pseudomonadati</taxon>
        <taxon>Bdellovibrionota</taxon>
        <taxon>Oligoflexia</taxon>
        <taxon>Oligoflexales</taxon>
        <taxon>Pseudobacteriovoracaceae</taxon>
        <taxon>Pseudobacteriovorax</taxon>
    </lineage>
</organism>
<dbReference type="GO" id="GO:0016020">
    <property type="term" value="C:membrane"/>
    <property type="evidence" value="ECO:0007669"/>
    <property type="project" value="UniProtKB-SubCell"/>
</dbReference>
<evidence type="ECO:0000313" key="9">
    <source>
        <dbReference type="EMBL" id="SMF68875.1"/>
    </source>
</evidence>
<feature type="transmembrane region" description="Helical" evidence="6">
    <location>
        <begin position="239"/>
        <end position="259"/>
    </location>
</feature>
<dbReference type="Pfam" id="PF12821">
    <property type="entry name" value="ThrE_2"/>
    <property type="match status" value="1"/>
</dbReference>
<dbReference type="Proteomes" id="UP000192907">
    <property type="component" value="Unassembled WGS sequence"/>
</dbReference>
<dbReference type="RefSeq" id="WP_132323915.1">
    <property type="nucleotide sequence ID" value="NZ_FWZT01000024.1"/>
</dbReference>
<sequence>MLNTKSRYSEPLEFILLVGRSLHRYGAAAHHIEAALFGLAQKYCDEYEFFVTPTAIISSVKIDGEWQSRLQRVTPGGIDLGKLSLVDDVGDKVTHGVMNMQAGIEQIRKINRIPEGRFDPLIRILFFMVASLGFGGFLVFDWLDLAVVGVLGFVAAIMGEIIALIPNISQVKEFLISFVVSFLALLLISVFPDLTVNRIILSSLIVLIPGLSLTIALSEIATNNWLAGTARLMGAAAELLKISFGVVVGGLAAKGIHNIPVSSIEGQPDFLVPEIFLLLLSGLSFSYLFRNLRRDYIWVIIGACLGYYSSQLGAYIFGRELGVFWGGACLAAFSNGFARYLHRPALTVLIPGLIPMVPGSIGFQSLTFMFEHDVMATMASTFNLVIVAVALVAGLTVGNMIVHPRRSL</sequence>
<keyword evidence="2 6" id="KW-0812">Transmembrane</keyword>
<evidence type="ECO:0000256" key="6">
    <source>
        <dbReference type="SAM" id="Phobius"/>
    </source>
</evidence>
<comment type="similarity">
    <text evidence="5">Belongs to the ThrE exporter (TC 2.A.79) family.</text>
</comment>
<dbReference type="GO" id="GO:0022857">
    <property type="term" value="F:transmembrane transporter activity"/>
    <property type="evidence" value="ECO:0007669"/>
    <property type="project" value="InterPro"/>
</dbReference>
<feature type="transmembrane region" description="Helical" evidence="6">
    <location>
        <begin position="198"/>
        <end position="218"/>
    </location>
</feature>
<feature type="transmembrane region" description="Helical" evidence="6">
    <location>
        <begin position="121"/>
        <end position="140"/>
    </location>
</feature>
<dbReference type="OrthoDB" id="5295394at2"/>
<keyword evidence="4 6" id="KW-0472">Membrane</keyword>
<name>A0A1Y6CJK3_9BACT</name>
<feature type="domain" description="Threonine/serine exporter-like N-terminal" evidence="7">
    <location>
        <begin position="14"/>
        <end position="249"/>
    </location>
</feature>
<feature type="transmembrane region" description="Helical" evidence="6">
    <location>
        <begin position="271"/>
        <end position="289"/>
    </location>
</feature>
<evidence type="ECO:0000256" key="5">
    <source>
        <dbReference type="ARBA" id="ARBA00034125"/>
    </source>
</evidence>
<feature type="transmembrane region" description="Helical" evidence="6">
    <location>
        <begin position="146"/>
        <end position="165"/>
    </location>
</feature>
<accession>A0A1Y6CJK3</accession>
<evidence type="ECO:0000256" key="2">
    <source>
        <dbReference type="ARBA" id="ARBA00022692"/>
    </source>
</evidence>
<dbReference type="STRING" id="1513793.SAMN06296036_12472"/>
<evidence type="ECO:0000259" key="7">
    <source>
        <dbReference type="Pfam" id="PF06738"/>
    </source>
</evidence>
<evidence type="ECO:0000256" key="1">
    <source>
        <dbReference type="ARBA" id="ARBA00004141"/>
    </source>
</evidence>
<dbReference type="InterPro" id="IPR010619">
    <property type="entry name" value="ThrE-like_N"/>
</dbReference>
<gene>
    <name evidence="9" type="ORF">SAMN06296036_12472</name>
</gene>
<evidence type="ECO:0000256" key="3">
    <source>
        <dbReference type="ARBA" id="ARBA00022989"/>
    </source>
</evidence>
<dbReference type="InterPro" id="IPR051361">
    <property type="entry name" value="ThrE/Ser_Exporter"/>
</dbReference>
<evidence type="ECO:0000256" key="4">
    <source>
        <dbReference type="ARBA" id="ARBA00023136"/>
    </source>
</evidence>
<feature type="transmembrane region" description="Helical" evidence="6">
    <location>
        <begin position="382"/>
        <end position="402"/>
    </location>
</feature>
<dbReference type="PANTHER" id="PTHR31082">
    <property type="entry name" value="PHEROMONE-REGULATED MEMBRANE PROTEIN 10"/>
    <property type="match status" value="1"/>
</dbReference>
<dbReference type="EMBL" id="FWZT01000024">
    <property type="protein sequence ID" value="SMF68875.1"/>
    <property type="molecule type" value="Genomic_DNA"/>
</dbReference>
<dbReference type="PANTHER" id="PTHR31082:SF4">
    <property type="entry name" value="PHEROMONE-REGULATED MEMBRANE PROTEIN 10"/>
    <property type="match status" value="1"/>
</dbReference>
<dbReference type="Pfam" id="PF06738">
    <property type="entry name" value="ThrE"/>
    <property type="match status" value="1"/>
</dbReference>
<dbReference type="InterPro" id="IPR024528">
    <property type="entry name" value="ThrE_2"/>
</dbReference>
<feature type="transmembrane region" description="Helical" evidence="6">
    <location>
        <begin position="323"/>
        <end position="341"/>
    </location>
</feature>
<dbReference type="AlphaFoldDB" id="A0A1Y6CJK3"/>
<evidence type="ECO:0000259" key="8">
    <source>
        <dbReference type="Pfam" id="PF12821"/>
    </source>
</evidence>
<feature type="domain" description="Threonine/Serine exporter ThrE" evidence="8">
    <location>
        <begin position="275"/>
        <end position="399"/>
    </location>
</feature>
<feature type="transmembrane region" description="Helical" evidence="6">
    <location>
        <begin position="174"/>
        <end position="192"/>
    </location>
</feature>
<protein>
    <submittedName>
        <fullName evidence="9">Uncharacterized membrane protein YjjP, DUF1212 family</fullName>
    </submittedName>
</protein>
<keyword evidence="3 6" id="KW-1133">Transmembrane helix</keyword>
<comment type="subcellular location">
    <subcellularLocation>
        <location evidence="1">Membrane</location>
        <topology evidence="1">Multi-pass membrane protein</topology>
    </subcellularLocation>
</comment>